<organism evidence="1 2">
    <name type="scientific">Haemophilus sputorum</name>
    <dbReference type="NCBI Taxonomy" id="1078480"/>
    <lineage>
        <taxon>Bacteria</taxon>
        <taxon>Pseudomonadati</taxon>
        <taxon>Pseudomonadota</taxon>
        <taxon>Gammaproteobacteria</taxon>
        <taxon>Pasteurellales</taxon>
        <taxon>Pasteurellaceae</taxon>
        <taxon>Haemophilus</taxon>
    </lineage>
</organism>
<dbReference type="EMBL" id="QEQG01000004">
    <property type="protein sequence ID" value="RDF11562.1"/>
    <property type="molecule type" value="Genomic_DNA"/>
</dbReference>
<sequence>MSSENSYNVRHEYIKLLKAMASVLENKTIPFKEFEYFLYKKYSDKMSLEDKIQYNKRLLENEDNYISSNLKKNKT</sequence>
<keyword evidence="2" id="KW-1185">Reference proteome</keyword>
<accession>A0ABX9HST1</accession>
<reference evidence="1 2" key="1">
    <citation type="submission" date="2018-05" db="EMBL/GenBank/DDBJ databases">
        <title>Draft Genome Sequences for a Diverse set of 7 Haemophilus Species.</title>
        <authorList>
            <person name="Nichols M."/>
            <person name="Topaz N."/>
            <person name="Wang X."/>
            <person name="Wang X."/>
            <person name="Boxrud D."/>
        </authorList>
    </citation>
    <scope>NUCLEOTIDE SEQUENCE [LARGE SCALE GENOMIC DNA]</scope>
    <source>
        <strain evidence="1 2">C2015005473</strain>
    </source>
</reference>
<gene>
    <name evidence="1" type="ORF">DPV84_05125</name>
</gene>
<proteinExistence type="predicted"/>
<name>A0ABX9HST1_9PAST</name>
<comment type="caution">
    <text evidence="1">The sequence shown here is derived from an EMBL/GenBank/DDBJ whole genome shotgun (WGS) entry which is preliminary data.</text>
</comment>
<dbReference type="Proteomes" id="UP000253950">
    <property type="component" value="Unassembled WGS sequence"/>
</dbReference>
<evidence type="ECO:0000313" key="2">
    <source>
        <dbReference type="Proteomes" id="UP000253950"/>
    </source>
</evidence>
<dbReference type="RefSeq" id="WP_111389602.1">
    <property type="nucleotide sequence ID" value="NZ_QEQG01000004.1"/>
</dbReference>
<protein>
    <submittedName>
        <fullName evidence="1">Uncharacterized protein</fullName>
    </submittedName>
</protein>
<evidence type="ECO:0000313" key="1">
    <source>
        <dbReference type="EMBL" id="RDF11562.1"/>
    </source>
</evidence>